<dbReference type="GO" id="GO:0005524">
    <property type="term" value="F:ATP binding"/>
    <property type="evidence" value="ECO:0007669"/>
    <property type="project" value="UniProtKB-KW"/>
</dbReference>
<keyword evidence="3 9" id="KW-0436">Ligase</keyword>
<keyword evidence="6" id="KW-0648">Protein biosynthesis</keyword>
<dbReference type="PRINTS" id="PR01045">
    <property type="entry name" value="TRNASYNTHGB"/>
</dbReference>
<name>A0A9D6V3K6_9BACT</name>
<dbReference type="EC" id="6.1.1.14" evidence="2"/>
<dbReference type="AlphaFoldDB" id="A0A9D6V3K6"/>
<organism evidence="9 10">
    <name type="scientific">Desulfomonile tiedjei</name>
    <dbReference type="NCBI Taxonomy" id="2358"/>
    <lineage>
        <taxon>Bacteria</taxon>
        <taxon>Pseudomonadati</taxon>
        <taxon>Thermodesulfobacteriota</taxon>
        <taxon>Desulfomonilia</taxon>
        <taxon>Desulfomonilales</taxon>
        <taxon>Desulfomonilaceae</taxon>
        <taxon>Desulfomonile</taxon>
    </lineage>
</organism>
<dbReference type="InterPro" id="IPR006194">
    <property type="entry name" value="Gly-tRNA-synth_heterodimer"/>
</dbReference>
<dbReference type="Proteomes" id="UP000807825">
    <property type="component" value="Unassembled WGS sequence"/>
</dbReference>
<dbReference type="GO" id="GO:0006426">
    <property type="term" value="P:glycyl-tRNA aminoacylation"/>
    <property type="evidence" value="ECO:0007669"/>
    <property type="project" value="InterPro"/>
</dbReference>
<evidence type="ECO:0000313" key="10">
    <source>
        <dbReference type="Proteomes" id="UP000807825"/>
    </source>
</evidence>
<sequence>MKGEFLLEVGTEEIPASFIPPATDSFCELLGKTLDNSRIPYSRIEWYATPRRLIFRALELAPVQTSVDVERIGPARSAAFDENGNPTKAAEGFARSQGVEVADLVVVKTPKGEQIAVRKTEIGRPTRDVIAEALPGLLEKTSFPKTMRWMDLDARFARPVHWIVALFEGEVIPFSFGNIQSGNLTRGHRFTHPGSFPVSGFEDLRNSLEYHGVFIDPNARRAEIERRIKELAATDALKVFEEPDLLDEVTYLVESPYPVMGEFTADFLELPASILITCMKKHQRYFSVQGKEGRITNRFIAVNNTPVRNPEFSVRGHQRVLKARLEDARFYFKEDRKLPLFDRLEALKGVVFHSKLGTAYEKVQRFTAIAVMLAERFAPEKVDQVKRASLLCKCDLETGIVYEFPELQGIIGSYYAKMDGEPEEISTAVREHYLPAHAGDSLPNGIIGSLVSIADRIDTIAGCFSVGLIPTGAADPYALRRNSLGIIQILIDMDKQLDLPWLIVEAVKLIGSKRTREAAQAEADVLDFFRTRFVNFHTSRDFPLDVVEAAVRARFDDVVDARRRV</sequence>
<evidence type="ECO:0000256" key="1">
    <source>
        <dbReference type="ARBA" id="ARBA00008226"/>
    </source>
</evidence>
<keyword evidence="5" id="KW-0067">ATP-binding</keyword>
<evidence type="ECO:0000256" key="4">
    <source>
        <dbReference type="ARBA" id="ARBA00022741"/>
    </source>
</evidence>
<dbReference type="PROSITE" id="PS50861">
    <property type="entry name" value="AA_TRNA_LIGASE_II_GLYAB"/>
    <property type="match status" value="1"/>
</dbReference>
<evidence type="ECO:0000256" key="6">
    <source>
        <dbReference type="ARBA" id="ARBA00022917"/>
    </source>
</evidence>
<reference evidence="9" key="1">
    <citation type="submission" date="2020-07" db="EMBL/GenBank/DDBJ databases">
        <title>Huge and variable diversity of episymbiotic CPR bacteria and DPANN archaea in groundwater ecosystems.</title>
        <authorList>
            <person name="He C.Y."/>
            <person name="Keren R."/>
            <person name="Whittaker M."/>
            <person name="Farag I.F."/>
            <person name="Doudna J."/>
            <person name="Cate J.H.D."/>
            <person name="Banfield J.F."/>
        </authorList>
    </citation>
    <scope>NUCLEOTIDE SEQUENCE</scope>
    <source>
        <strain evidence="9">NC_groundwater_1664_Pr3_B-0.1um_52_9</strain>
    </source>
</reference>
<dbReference type="HAMAP" id="MF_00255">
    <property type="entry name" value="Gly_tRNA_synth_beta"/>
    <property type="match status" value="1"/>
</dbReference>
<dbReference type="Pfam" id="PF02092">
    <property type="entry name" value="tRNA_synt_2f"/>
    <property type="match status" value="1"/>
</dbReference>
<dbReference type="EMBL" id="JACRDE010000311">
    <property type="protein sequence ID" value="MBI5250164.1"/>
    <property type="molecule type" value="Genomic_DNA"/>
</dbReference>
<keyword evidence="7" id="KW-0030">Aminoacyl-tRNA synthetase</keyword>
<proteinExistence type="inferred from homology"/>
<comment type="catalytic activity">
    <reaction evidence="8">
        <text>tRNA(Gly) + glycine + ATP = glycyl-tRNA(Gly) + AMP + diphosphate</text>
        <dbReference type="Rhea" id="RHEA:16013"/>
        <dbReference type="Rhea" id="RHEA-COMP:9664"/>
        <dbReference type="Rhea" id="RHEA-COMP:9683"/>
        <dbReference type="ChEBI" id="CHEBI:30616"/>
        <dbReference type="ChEBI" id="CHEBI:33019"/>
        <dbReference type="ChEBI" id="CHEBI:57305"/>
        <dbReference type="ChEBI" id="CHEBI:78442"/>
        <dbReference type="ChEBI" id="CHEBI:78522"/>
        <dbReference type="ChEBI" id="CHEBI:456215"/>
        <dbReference type="EC" id="6.1.1.14"/>
    </reaction>
</comment>
<dbReference type="GO" id="GO:0005829">
    <property type="term" value="C:cytosol"/>
    <property type="evidence" value="ECO:0007669"/>
    <property type="project" value="TreeGrafter"/>
</dbReference>
<dbReference type="GO" id="GO:0004820">
    <property type="term" value="F:glycine-tRNA ligase activity"/>
    <property type="evidence" value="ECO:0007669"/>
    <property type="project" value="UniProtKB-EC"/>
</dbReference>
<evidence type="ECO:0000256" key="2">
    <source>
        <dbReference type="ARBA" id="ARBA00012829"/>
    </source>
</evidence>
<dbReference type="PANTHER" id="PTHR30075">
    <property type="entry name" value="GLYCYL-TRNA SYNTHETASE"/>
    <property type="match status" value="1"/>
</dbReference>
<comment type="caution">
    <text evidence="9">The sequence shown here is derived from an EMBL/GenBank/DDBJ whole genome shotgun (WGS) entry which is preliminary data.</text>
</comment>
<gene>
    <name evidence="9" type="ORF">HY912_11780</name>
</gene>
<protein>
    <recommendedName>
        <fullName evidence="2">glycine--tRNA ligase</fullName>
        <ecNumber evidence="2">6.1.1.14</ecNumber>
    </recommendedName>
</protein>
<evidence type="ECO:0000256" key="8">
    <source>
        <dbReference type="ARBA" id="ARBA00047937"/>
    </source>
</evidence>
<keyword evidence="4" id="KW-0547">Nucleotide-binding</keyword>
<feature type="non-terminal residue" evidence="9">
    <location>
        <position position="565"/>
    </location>
</feature>
<accession>A0A9D6V3K6</accession>
<comment type="similarity">
    <text evidence="1">Belongs to the class-II aminoacyl-tRNA synthetase family.</text>
</comment>
<dbReference type="NCBIfam" id="TIGR00211">
    <property type="entry name" value="glyS"/>
    <property type="match status" value="1"/>
</dbReference>
<evidence type="ECO:0000256" key="5">
    <source>
        <dbReference type="ARBA" id="ARBA00022840"/>
    </source>
</evidence>
<evidence type="ECO:0000313" key="9">
    <source>
        <dbReference type="EMBL" id="MBI5250164.1"/>
    </source>
</evidence>
<dbReference type="PANTHER" id="PTHR30075:SF2">
    <property type="entry name" value="GLYCINE--TRNA LIGASE, CHLOROPLASTIC_MITOCHONDRIAL 2"/>
    <property type="match status" value="1"/>
</dbReference>
<dbReference type="SUPFAM" id="SSF109604">
    <property type="entry name" value="HD-domain/PDEase-like"/>
    <property type="match status" value="1"/>
</dbReference>
<dbReference type="InterPro" id="IPR015944">
    <property type="entry name" value="Gly-tRNA-synth_bsu"/>
</dbReference>
<evidence type="ECO:0000256" key="3">
    <source>
        <dbReference type="ARBA" id="ARBA00022598"/>
    </source>
</evidence>
<evidence type="ECO:0000256" key="7">
    <source>
        <dbReference type="ARBA" id="ARBA00023146"/>
    </source>
</evidence>